<dbReference type="InterPro" id="IPR000795">
    <property type="entry name" value="T_Tr_GTP-bd_dom"/>
</dbReference>
<dbReference type="HAMAP" id="MF_00071">
    <property type="entry name" value="LepA"/>
    <property type="match status" value="1"/>
</dbReference>
<comment type="caution">
    <text evidence="9">The sequence shown here is derived from an EMBL/GenBank/DDBJ whole genome shotgun (WGS) entry which is preliminary data.</text>
</comment>
<dbReference type="Gene3D" id="3.30.70.870">
    <property type="entry name" value="Elongation Factor G (Translational Gtpase), domain 3"/>
    <property type="match status" value="1"/>
</dbReference>
<dbReference type="GO" id="GO:0005525">
    <property type="term" value="F:GTP binding"/>
    <property type="evidence" value="ECO:0007669"/>
    <property type="project" value="UniProtKB-UniRule"/>
</dbReference>
<comment type="function">
    <text evidence="7">Promotes mitochondrial protein synthesis. May act as a fidelity factor of the translation reaction, by catalyzing a one-codon backward translocation of tRNAs on improperly translocated ribosomes. Binds to mitochondrial ribosomes in a GTP-dependent manner.</text>
</comment>
<keyword evidence="5 7" id="KW-0496">Mitochondrion</keyword>
<dbReference type="FunFam" id="3.30.70.2570:FF:000001">
    <property type="entry name" value="Translation factor GUF1, mitochondrial"/>
    <property type="match status" value="1"/>
</dbReference>
<comment type="caution">
    <text evidence="7">Lacks conserved residue(s) required for the propagation of feature annotation.</text>
</comment>
<dbReference type="FunFam" id="3.30.70.240:FF:000007">
    <property type="entry name" value="Translation factor GUF1, mitochondrial"/>
    <property type="match status" value="1"/>
</dbReference>
<dbReference type="SUPFAM" id="SSF54980">
    <property type="entry name" value="EF-G C-terminal domain-like"/>
    <property type="match status" value="2"/>
</dbReference>
<dbReference type="Gene3D" id="3.30.70.2570">
    <property type="entry name" value="Elongation factor 4, C-terminal domain"/>
    <property type="match status" value="1"/>
</dbReference>
<name>A0AA35X1G7_GEOBA</name>
<sequence length="649" mass="72900">MMCDPRLGCPPPVERLYGYVPNASDVSYLTTVSLRRHPFYPKGLLHRTTSSRGFPEERVRNFSIVAHVDHGKSTLADRLLETTGVIEEGRQVLDHLPVERERGITVKAQSASMVHLHRGHRYLLNLIDTPGHVTSATKCLALWQPLRELCYWWMLNRVFKLKLWLISCSPLRQTSQLFLSSTRLIFLSPTLRESMSSYTTSLDSVLKRAYSFCQISAKHGTGIDKVLSAIIEKIPSPSGSRDKPLCVLLFDSWYDHYRGVVCVVAVKDGSIGVGDEVSSYHTGLSYEVAEVGLLQTKRVPIPRLYSGQVGYVLLGMRNSTEAHVGDTFYHTGSKVTPLPGFIAAKPMVFAGFYPMDQSEYPVLRTALEKLTLNDSSVSVFQDSSVALGQGWRLGFLGLLHMDVFRQRLEEEFDASILVTTPSVPYKVVFRDGSEQTFLNPAQFPEEVYTVEEFREPVVLGTLVTPDEHLGKLLSLCQDRRGVQQELVYMDQSKVLLKYTLPLSEVVIDFNDQVKSLSSGYASFDYEEHGYEPAPLVKLDVMLNGRVVDALASVVHRDKAYSTGKTICGKLKDNIHRQLFEVAIQAAIGKRIIARETVKALRKNVTAKCYGGDITRKMKLLRKQKEGKKKMKQIGNVELSKDAFLSVIQR</sequence>
<dbReference type="EMBL" id="CASHTH010002736">
    <property type="protein sequence ID" value="CAI8034510.1"/>
    <property type="molecule type" value="Genomic_DNA"/>
</dbReference>
<dbReference type="CDD" id="cd03709">
    <property type="entry name" value="lepA_C"/>
    <property type="match status" value="1"/>
</dbReference>
<organism evidence="9 10">
    <name type="scientific">Geodia barretti</name>
    <name type="common">Barrett's horny sponge</name>
    <dbReference type="NCBI Taxonomy" id="519541"/>
    <lineage>
        <taxon>Eukaryota</taxon>
        <taxon>Metazoa</taxon>
        <taxon>Porifera</taxon>
        <taxon>Demospongiae</taxon>
        <taxon>Heteroscleromorpha</taxon>
        <taxon>Tetractinellida</taxon>
        <taxon>Astrophorina</taxon>
        <taxon>Geodiidae</taxon>
        <taxon>Geodia</taxon>
    </lineage>
</organism>
<dbReference type="InterPro" id="IPR006297">
    <property type="entry name" value="EF-4"/>
</dbReference>
<dbReference type="CDD" id="cd03699">
    <property type="entry name" value="EF4_II"/>
    <property type="match status" value="1"/>
</dbReference>
<evidence type="ECO:0000313" key="9">
    <source>
        <dbReference type="EMBL" id="CAI8034510.1"/>
    </source>
</evidence>
<comment type="catalytic activity">
    <reaction evidence="7">
        <text>GTP + H2O = GDP + phosphate + H(+)</text>
        <dbReference type="Rhea" id="RHEA:19669"/>
        <dbReference type="ChEBI" id="CHEBI:15377"/>
        <dbReference type="ChEBI" id="CHEBI:15378"/>
        <dbReference type="ChEBI" id="CHEBI:37565"/>
        <dbReference type="ChEBI" id="CHEBI:43474"/>
        <dbReference type="ChEBI" id="CHEBI:58189"/>
        <dbReference type="EC" id="3.6.5.n1"/>
    </reaction>
</comment>
<dbReference type="PRINTS" id="PR00315">
    <property type="entry name" value="ELONGATNFCT"/>
</dbReference>
<dbReference type="SUPFAM" id="SSF50447">
    <property type="entry name" value="Translation proteins"/>
    <property type="match status" value="1"/>
</dbReference>
<dbReference type="InterPro" id="IPR035654">
    <property type="entry name" value="LepA_IV"/>
</dbReference>
<dbReference type="CDD" id="cd16260">
    <property type="entry name" value="EF4_III"/>
    <property type="match status" value="1"/>
</dbReference>
<dbReference type="GO" id="GO:0005759">
    <property type="term" value="C:mitochondrial matrix"/>
    <property type="evidence" value="ECO:0007669"/>
    <property type="project" value="UniProtKB-UniRule"/>
</dbReference>
<dbReference type="GO" id="GO:0003924">
    <property type="term" value="F:GTPase activity"/>
    <property type="evidence" value="ECO:0007669"/>
    <property type="project" value="UniProtKB-UniRule"/>
</dbReference>
<proteinExistence type="inferred from homology"/>
<feature type="domain" description="Tr-type G" evidence="8">
    <location>
        <begin position="57"/>
        <end position="133"/>
    </location>
</feature>
<dbReference type="Pfam" id="PF00679">
    <property type="entry name" value="EFG_C"/>
    <property type="match status" value="1"/>
</dbReference>
<keyword evidence="7" id="KW-0648">Protein biosynthesis</keyword>
<dbReference type="PROSITE" id="PS51722">
    <property type="entry name" value="G_TR_2"/>
    <property type="match status" value="1"/>
</dbReference>
<dbReference type="FunFam" id="2.40.30.10:FF:000015">
    <property type="entry name" value="Translation factor GUF1, mitochondrial"/>
    <property type="match status" value="1"/>
</dbReference>
<reference evidence="9" key="1">
    <citation type="submission" date="2023-03" db="EMBL/GenBank/DDBJ databases">
        <authorList>
            <person name="Steffen K."/>
            <person name="Cardenas P."/>
        </authorList>
    </citation>
    <scope>NUCLEOTIDE SEQUENCE</scope>
</reference>
<evidence type="ECO:0000256" key="2">
    <source>
        <dbReference type="ARBA" id="ARBA00022741"/>
    </source>
</evidence>
<dbReference type="GO" id="GO:0006412">
    <property type="term" value="P:translation"/>
    <property type="evidence" value="ECO:0007669"/>
    <property type="project" value="UniProtKB-KW"/>
</dbReference>
<accession>A0AA35X1G7</accession>
<dbReference type="InterPro" id="IPR013842">
    <property type="entry name" value="LepA_CTD"/>
</dbReference>
<dbReference type="Pfam" id="PF00009">
    <property type="entry name" value="GTP_EFTU"/>
    <property type="match status" value="1"/>
</dbReference>
<evidence type="ECO:0000256" key="1">
    <source>
        <dbReference type="ARBA" id="ARBA00005454"/>
    </source>
</evidence>
<keyword evidence="7" id="KW-0472">Membrane</keyword>
<dbReference type="GO" id="GO:0045727">
    <property type="term" value="P:positive regulation of translation"/>
    <property type="evidence" value="ECO:0007669"/>
    <property type="project" value="UniProtKB-UniRule"/>
</dbReference>
<dbReference type="Gene3D" id="2.40.30.10">
    <property type="entry name" value="Translation factors"/>
    <property type="match status" value="1"/>
</dbReference>
<dbReference type="FunFam" id="3.30.70.870:FF:000004">
    <property type="entry name" value="Translation factor GUF1, mitochondrial"/>
    <property type="match status" value="1"/>
</dbReference>
<dbReference type="InterPro" id="IPR027417">
    <property type="entry name" value="P-loop_NTPase"/>
</dbReference>
<feature type="binding site" evidence="7">
    <location>
        <begin position="66"/>
        <end position="73"/>
    </location>
    <ligand>
        <name>GTP</name>
        <dbReference type="ChEBI" id="CHEBI:37565"/>
    </ligand>
</feature>
<keyword evidence="2 7" id="KW-0547">Nucleotide-binding</keyword>
<dbReference type="GO" id="GO:0005743">
    <property type="term" value="C:mitochondrial inner membrane"/>
    <property type="evidence" value="ECO:0007669"/>
    <property type="project" value="UniProtKB-SubCell"/>
</dbReference>
<comment type="similarity">
    <text evidence="7">Belongs to the GTP-binding elongation factor family. LepA subfamily.</text>
</comment>
<keyword evidence="10" id="KW-1185">Reference proteome</keyword>
<evidence type="ECO:0000256" key="5">
    <source>
        <dbReference type="ARBA" id="ARBA00023128"/>
    </source>
</evidence>
<dbReference type="InterPro" id="IPR038363">
    <property type="entry name" value="LepA_C_sf"/>
</dbReference>
<dbReference type="InterPro" id="IPR000640">
    <property type="entry name" value="EFG_V-like"/>
</dbReference>
<dbReference type="NCBIfam" id="TIGR01393">
    <property type="entry name" value="lepA"/>
    <property type="match status" value="1"/>
</dbReference>
<dbReference type="InterPro" id="IPR035647">
    <property type="entry name" value="EFG_III/V"/>
</dbReference>
<evidence type="ECO:0000259" key="8">
    <source>
        <dbReference type="PROSITE" id="PS51722"/>
    </source>
</evidence>
<comment type="similarity">
    <text evidence="1">Belongs to the TRAFAC class translation factor GTPase superfamily. Classic translation factor GTPase family. LepA subfamily.</text>
</comment>
<evidence type="ECO:0000313" key="10">
    <source>
        <dbReference type="Proteomes" id="UP001174909"/>
    </source>
</evidence>
<dbReference type="Gene3D" id="3.30.70.240">
    <property type="match status" value="1"/>
</dbReference>
<dbReference type="SUPFAM" id="SSF52540">
    <property type="entry name" value="P-loop containing nucleoside triphosphate hydrolases"/>
    <property type="match status" value="1"/>
</dbReference>
<protein>
    <recommendedName>
        <fullName evidence="7">Translation factor GUF1 homolog, mitochondrial</fullName>
        <ecNumber evidence="7">3.6.5.n1</ecNumber>
    </recommendedName>
    <alternativeName>
        <fullName evidence="7">Elongation factor 4 homolog</fullName>
        <shortName evidence="7">EF-4</shortName>
    </alternativeName>
    <alternativeName>
        <fullName evidence="7">GTPase GUF1 homolog</fullName>
    </alternativeName>
    <alternativeName>
        <fullName evidence="7">Ribosomal back-translocase</fullName>
    </alternativeName>
</protein>
<comment type="subcellular location">
    <subcellularLocation>
        <location evidence="7">Mitochondrion inner membrane</location>
        <topology evidence="7">Peripheral membrane protein</topology>
        <orientation evidence="7">Matrix side</orientation>
    </subcellularLocation>
</comment>
<dbReference type="Pfam" id="PF06421">
    <property type="entry name" value="LepA_C"/>
    <property type="match status" value="1"/>
</dbReference>
<dbReference type="AlphaFoldDB" id="A0AA35X1G7"/>
<dbReference type="GO" id="GO:0097177">
    <property type="term" value="F:mitochondrial ribosome binding"/>
    <property type="evidence" value="ECO:0007669"/>
    <property type="project" value="TreeGrafter"/>
</dbReference>
<dbReference type="Gene3D" id="3.40.50.300">
    <property type="entry name" value="P-loop containing nucleotide triphosphate hydrolases"/>
    <property type="match status" value="1"/>
</dbReference>
<dbReference type="EC" id="3.6.5.n1" evidence="7"/>
<dbReference type="Proteomes" id="UP001174909">
    <property type="component" value="Unassembled WGS sequence"/>
</dbReference>
<dbReference type="PANTHER" id="PTHR43512">
    <property type="entry name" value="TRANSLATION FACTOR GUF1-RELATED"/>
    <property type="match status" value="1"/>
</dbReference>
<evidence type="ECO:0000256" key="4">
    <source>
        <dbReference type="ARBA" id="ARBA00022801"/>
    </source>
</evidence>
<evidence type="ECO:0000256" key="6">
    <source>
        <dbReference type="ARBA" id="ARBA00023134"/>
    </source>
</evidence>
<evidence type="ECO:0000256" key="7">
    <source>
        <dbReference type="HAMAP-Rule" id="MF_03137"/>
    </source>
</evidence>
<dbReference type="PANTHER" id="PTHR43512:SF7">
    <property type="entry name" value="TRANSLATION FACTOR GUF1, MITOCHONDRIAL"/>
    <property type="match status" value="1"/>
</dbReference>
<keyword evidence="6 7" id="KW-0342">GTP-binding</keyword>
<keyword evidence="4 7" id="KW-0378">Hydrolase</keyword>
<gene>
    <name evidence="9" type="ORF">GBAR_LOCUS19419</name>
</gene>
<feature type="binding site" evidence="7">
    <location>
        <begin position="128"/>
        <end position="132"/>
    </location>
    <ligand>
        <name>GTP</name>
        <dbReference type="ChEBI" id="CHEBI:37565"/>
    </ligand>
</feature>
<keyword evidence="3 7" id="KW-0999">Mitochondrion inner membrane</keyword>
<evidence type="ECO:0000256" key="3">
    <source>
        <dbReference type="ARBA" id="ARBA00022792"/>
    </source>
</evidence>
<dbReference type="InterPro" id="IPR009000">
    <property type="entry name" value="Transl_B-barrel_sf"/>
</dbReference>